<comment type="caution">
    <text evidence="1">The sequence shown here is derived from an EMBL/GenBank/DDBJ whole genome shotgun (WGS) entry which is preliminary data.</text>
</comment>
<gene>
    <name evidence="1" type="ORF">ACFSKK_15265</name>
</gene>
<dbReference type="RefSeq" id="WP_379052391.1">
    <property type="nucleotide sequence ID" value="NZ_JBHUIK010000003.1"/>
</dbReference>
<dbReference type="Proteomes" id="UP001597318">
    <property type="component" value="Unassembled WGS sequence"/>
</dbReference>
<dbReference type="EMBL" id="JBHUIK010000003">
    <property type="protein sequence ID" value="MFD2215048.1"/>
    <property type="molecule type" value="Genomic_DNA"/>
</dbReference>
<organism evidence="1 2">
    <name type="scientific">Metabacillus endolithicus</name>
    <dbReference type="NCBI Taxonomy" id="1535204"/>
    <lineage>
        <taxon>Bacteria</taxon>
        <taxon>Bacillati</taxon>
        <taxon>Bacillota</taxon>
        <taxon>Bacilli</taxon>
        <taxon>Bacillales</taxon>
        <taxon>Bacillaceae</taxon>
        <taxon>Metabacillus</taxon>
    </lineage>
</organism>
<protein>
    <submittedName>
        <fullName evidence="1">Uncharacterized protein</fullName>
    </submittedName>
</protein>
<keyword evidence="2" id="KW-1185">Reference proteome</keyword>
<evidence type="ECO:0000313" key="2">
    <source>
        <dbReference type="Proteomes" id="UP001597318"/>
    </source>
</evidence>
<name>A0ABW5C2D9_9BACI</name>
<accession>A0ABW5C2D9</accession>
<sequence>MKTGQMLNTYFWKSASLMNREDKLFYLYLLTNSCTNHIGIYQITKKQIAFELDYSLDTVTLLMDRFTEQYNLIHYNSTTLELAIKKWGLLIEPIKGKRNMDYLFSELNNVEDPSLISYVSESIAQPEIRSLYESFFESGRLSSSLEE</sequence>
<reference evidence="2" key="1">
    <citation type="journal article" date="2019" name="Int. J. Syst. Evol. Microbiol.">
        <title>The Global Catalogue of Microorganisms (GCM) 10K type strain sequencing project: providing services to taxonomists for standard genome sequencing and annotation.</title>
        <authorList>
            <consortium name="The Broad Institute Genomics Platform"/>
            <consortium name="The Broad Institute Genome Sequencing Center for Infectious Disease"/>
            <person name="Wu L."/>
            <person name="Ma J."/>
        </authorList>
    </citation>
    <scope>NUCLEOTIDE SEQUENCE [LARGE SCALE GENOMIC DNA]</scope>
    <source>
        <strain evidence="2">CGMCC 1.15474</strain>
    </source>
</reference>
<evidence type="ECO:0000313" key="1">
    <source>
        <dbReference type="EMBL" id="MFD2215048.1"/>
    </source>
</evidence>
<proteinExistence type="predicted"/>